<evidence type="ECO:0000313" key="5">
    <source>
        <dbReference type="EMBL" id="MED6171858.1"/>
    </source>
</evidence>
<evidence type="ECO:0000259" key="4">
    <source>
        <dbReference type="Pfam" id="PF18052"/>
    </source>
</evidence>
<organism evidence="5 6">
    <name type="scientific">Stylosanthes scabra</name>
    <dbReference type="NCBI Taxonomy" id="79078"/>
    <lineage>
        <taxon>Eukaryota</taxon>
        <taxon>Viridiplantae</taxon>
        <taxon>Streptophyta</taxon>
        <taxon>Embryophyta</taxon>
        <taxon>Tracheophyta</taxon>
        <taxon>Spermatophyta</taxon>
        <taxon>Magnoliopsida</taxon>
        <taxon>eudicotyledons</taxon>
        <taxon>Gunneridae</taxon>
        <taxon>Pentapetalae</taxon>
        <taxon>rosids</taxon>
        <taxon>fabids</taxon>
        <taxon>Fabales</taxon>
        <taxon>Fabaceae</taxon>
        <taxon>Papilionoideae</taxon>
        <taxon>50 kb inversion clade</taxon>
        <taxon>dalbergioids sensu lato</taxon>
        <taxon>Dalbergieae</taxon>
        <taxon>Pterocarpus clade</taxon>
        <taxon>Stylosanthes</taxon>
    </lineage>
</organism>
<keyword evidence="1" id="KW-0677">Repeat</keyword>
<protein>
    <recommendedName>
        <fullName evidence="4">Disease resistance N-terminal domain-containing protein</fullName>
    </recommendedName>
</protein>
<keyword evidence="2" id="KW-0547">Nucleotide-binding</keyword>
<gene>
    <name evidence="5" type="ORF">PIB30_044720</name>
</gene>
<reference evidence="5 6" key="1">
    <citation type="journal article" date="2023" name="Plants (Basel)">
        <title>Bridging the Gap: Combining Genomics and Transcriptomics Approaches to Understand Stylosanthes scabra, an Orphan Legume from the Brazilian Caatinga.</title>
        <authorList>
            <person name="Ferreira-Neto J.R.C."/>
            <person name="da Silva M.D."/>
            <person name="Binneck E."/>
            <person name="de Melo N.F."/>
            <person name="da Silva R.H."/>
            <person name="de Melo A.L.T.M."/>
            <person name="Pandolfi V."/>
            <person name="Bustamante F.O."/>
            <person name="Brasileiro-Vidal A.C."/>
            <person name="Benko-Iseppon A.M."/>
        </authorList>
    </citation>
    <scope>NUCLEOTIDE SEQUENCE [LARGE SCALE GENOMIC DNA]</scope>
    <source>
        <tissue evidence="5">Leaves</tissue>
    </source>
</reference>
<dbReference type="Proteomes" id="UP001341840">
    <property type="component" value="Unassembled WGS sequence"/>
</dbReference>
<comment type="caution">
    <text evidence="5">The sequence shown here is derived from an EMBL/GenBank/DDBJ whole genome shotgun (WGS) entry which is preliminary data.</text>
</comment>
<evidence type="ECO:0000256" key="3">
    <source>
        <dbReference type="ARBA" id="ARBA00022821"/>
    </source>
</evidence>
<keyword evidence="6" id="KW-1185">Reference proteome</keyword>
<name>A0ABU6VIT0_9FABA</name>
<proteinExistence type="predicted"/>
<evidence type="ECO:0000313" key="6">
    <source>
        <dbReference type="Proteomes" id="UP001341840"/>
    </source>
</evidence>
<feature type="domain" description="Disease resistance N-terminal" evidence="4">
    <location>
        <begin position="39"/>
        <end position="83"/>
    </location>
</feature>
<keyword evidence="3" id="KW-0611">Plant defense</keyword>
<accession>A0ABU6VIT0</accession>
<evidence type="ECO:0000256" key="2">
    <source>
        <dbReference type="ARBA" id="ARBA00022741"/>
    </source>
</evidence>
<sequence length="257" mass="28513">MASLFYHLHDTLRAQRAVLAQKVSNNAVRRAEMLCGSIFQGVIIKAEKAGARDEAIKEWLERAKDLCYDLIDVLEEMSLEGHKKVVALSLFNLNLHTNGRIHRMKTIINRLAILAVYAEGLGLVEPGVHGQHEDGGRTPLTSLAFLLIDGNKVGTGMLRETLETAVVVSSILCKNTAKGLQESDQSMKAMWVESAHNYLINLFEALKKQRSGSRKMKYIVKGLGTLMEQAEIMGLCPEPIQMENQAETPTTSLTRKV</sequence>
<dbReference type="Gene3D" id="1.20.5.4130">
    <property type="match status" value="1"/>
</dbReference>
<evidence type="ECO:0000256" key="1">
    <source>
        <dbReference type="ARBA" id="ARBA00022737"/>
    </source>
</evidence>
<dbReference type="Pfam" id="PF18052">
    <property type="entry name" value="Rx_N"/>
    <property type="match status" value="1"/>
</dbReference>
<dbReference type="EMBL" id="JASCZI010151303">
    <property type="protein sequence ID" value="MED6171858.1"/>
    <property type="molecule type" value="Genomic_DNA"/>
</dbReference>
<dbReference type="InterPro" id="IPR041118">
    <property type="entry name" value="Rx_N"/>
</dbReference>